<evidence type="ECO:0000256" key="3">
    <source>
        <dbReference type="ARBA" id="ARBA00022687"/>
    </source>
</evidence>
<comment type="subcellular location">
    <subcellularLocation>
        <location evidence="1">Endoplasmic reticulum</location>
    </subcellularLocation>
</comment>
<evidence type="ECO:0000256" key="1">
    <source>
        <dbReference type="ARBA" id="ARBA00004240"/>
    </source>
</evidence>
<evidence type="ECO:0000256" key="7">
    <source>
        <dbReference type="SAM" id="MobiDB-lite"/>
    </source>
</evidence>
<evidence type="ECO:0000313" key="8">
    <source>
        <dbReference type="Proteomes" id="UP000887574"/>
    </source>
</evidence>
<sequence>MCVIITDADLEKLYEEWEANDDEELPDDEKPDHLKPRPNIDFEHLKHMSNDPDDMIELSKKGQSVMMFLNNNHVDVQVYAIEDDRLLFMFKDGSQAGFSRISVKTKRVQRSGARR</sequence>
<feature type="compositionally biased region" description="Basic and acidic residues" evidence="7">
    <location>
        <begin position="28"/>
        <end position="38"/>
    </location>
</feature>
<accession>A0A915EJQ4</accession>
<dbReference type="GO" id="GO:0006457">
    <property type="term" value="P:protein folding"/>
    <property type="evidence" value="ECO:0007669"/>
    <property type="project" value="InterPro"/>
</dbReference>
<name>A0A915EJQ4_9BILA</name>
<comment type="similarity">
    <text evidence="2">Belongs to the MESD family.</text>
</comment>
<keyword evidence="4" id="KW-0732">Signal</keyword>
<dbReference type="PANTHER" id="PTHR17600">
    <property type="entry name" value="MESODERM DEVELOPMENT CANDIDATE 2"/>
    <property type="match status" value="1"/>
</dbReference>
<dbReference type="WBParaSite" id="jg6092">
    <property type="protein sequence ID" value="jg6092"/>
    <property type="gene ID" value="jg6092"/>
</dbReference>
<dbReference type="GO" id="GO:0005783">
    <property type="term" value="C:endoplasmic reticulum"/>
    <property type="evidence" value="ECO:0007669"/>
    <property type="project" value="UniProtKB-SubCell"/>
</dbReference>
<evidence type="ECO:0000256" key="6">
    <source>
        <dbReference type="ARBA" id="ARBA00023186"/>
    </source>
</evidence>
<reference evidence="9" key="1">
    <citation type="submission" date="2022-11" db="UniProtKB">
        <authorList>
            <consortium name="WormBaseParasite"/>
        </authorList>
    </citation>
    <scope>IDENTIFICATION</scope>
</reference>
<dbReference type="Pfam" id="PF10185">
    <property type="entry name" value="Mesd"/>
    <property type="match status" value="1"/>
</dbReference>
<evidence type="ECO:0000256" key="5">
    <source>
        <dbReference type="ARBA" id="ARBA00022824"/>
    </source>
</evidence>
<dbReference type="Gene3D" id="3.30.70.260">
    <property type="match status" value="1"/>
</dbReference>
<protein>
    <submittedName>
        <fullName evidence="9">Uncharacterized protein</fullName>
    </submittedName>
</protein>
<evidence type="ECO:0000256" key="2">
    <source>
        <dbReference type="ARBA" id="ARBA00011068"/>
    </source>
</evidence>
<dbReference type="AlphaFoldDB" id="A0A915EJQ4"/>
<evidence type="ECO:0000256" key="4">
    <source>
        <dbReference type="ARBA" id="ARBA00022729"/>
    </source>
</evidence>
<dbReference type="InterPro" id="IPR019330">
    <property type="entry name" value="MESD"/>
</dbReference>
<keyword evidence="5" id="KW-0256">Endoplasmic reticulum</keyword>
<evidence type="ECO:0000313" key="9">
    <source>
        <dbReference type="WBParaSite" id="jg6092"/>
    </source>
</evidence>
<feature type="region of interest" description="Disordered" evidence="7">
    <location>
        <begin position="19"/>
        <end position="38"/>
    </location>
</feature>
<organism evidence="8 9">
    <name type="scientific">Ditylenchus dipsaci</name>
    <dbReference type="NCBI Taxonomy" id="166011"/>
    <lineage>
        <taxon>Eukaryota</taxon>
        <taxon>Metazoa</taxon>
        <taxon>Ecdysozoa</taxon>
        <taxon>Nematoda</taxon>
        <taxon>Chromadorea</taxon>
        <taxon>Rhabditida</taxon>
        <taxon>Tylenchina</taxon>
        <taxon>Tylenchomorpha</taxon>
        <taxon>Sphaerularioidea</taxon>
        <taxon>Anguinidae</taxon>
        <taxon>Anguininae</taxon>
        <taxon>Ditylenchus</taxon>
    </lineage>
</organism>
<keyword evidence="3" id="KW-0879">Wnt signaling pathway</keyword>
<keyword evidence="6" id="KW-0143">Chaperone</keyword>
<dbReference type="Proteomes" id="UP000887574">
    <property type="component" value="Unplaced"/>
</dbReference>
<dbReference type="GO" id="GO:0016055">
    <property type="term" value="P:Wnt signaling pathway"/>
    <property type="evidence" value="ECO:0007669"/>
    <property type="project" value="UniProtKB-KW"/>
</dbReference>
<proteinExistence type="inferred from homology"/>
<keyword evidence="8" id="KW-1185">Reference proteome</keyword>
<dbReference type="PANTHER" id="PTHR17600:SF2">
    <property type="entry name" value="LRP CHAPERONE MESD"/>
    <property type="match status" value="1"/>
</dbReference>